<dbReference type="Gene3D" id="1.10.10.10">
    <property type="entry name" value="Winged helix-like DNA-binding domain superfamily/Winged helix DNA-binding domain"/>
    <property type="match status" value="1"/>
</dbReference>
<evidence type="ECO:0000313" key="2">
    <source>
        <dbReference type="EMBL" id="EHQ34770.1"/>
    </source>
</evidence>
<dbReference type="PANTHER" id="PTHR34301:SF8">
    <property type="entry name" value="ATPASE DOMAIN-CONTAINING PROTEIN"/>
    <property type="match status" value="1"/>
</dbReference>
<dbReference type="OrthoDB" id="132045at2157"/>
<dbReference type="Pfam" id="PF01637">
    <property type="entry name" value="ATPase_2"/>
    <property type="match status" value="1"/>
</dbReference>
<dbReference type="STRING" id="937775.Metlim_0647"/>
<sequence>MAFTLTPVKGEDFINRTRILDEMISELSNPDSTSGFALYGRRRIGKTSILKEVSGRLTEKGNIAVVYLSVWDLIDYTVEELCRKLILEIIDAYRPYLSLKFRSYELIKTPLSILRKILSEAELKVVYDEIEFIISRNNVQKSRDEMIEHTFTVSEKLSEKCPGNIKCVIMIDEFPSVIDLKSNNIKVGEAILRKIRTISENYQHTALCVSGSLRSTMNLAVLSPGSPFYRQLISKEILPFDLKHTGEILSAGLNITEDCIIEIYNFSAGIPFYIQYIGKMLKRRRPEGGTVTIGDAKETESEFIREEGNMLFREEFNSLSPKEKLVVLKIAKGYHRPKEIGERNELNSGDIRDKISNVSTYLGYLTDKGFVIKTGKGQYELCDPVFERWIREVLLDTR</sequence>
<dbReference type="GO" id="GO:0005524">
    <property type="term" value="F:ATP binding"/>
    <property type="evidence" value="ECO:0007669"/>
    <property type="project" value="InterPro"/>
</dbReference>
<dbReference type="InterPro" id="IPR027417">
    <property type="entry name" value="P-loop_NTPase"/>
</dbReference>
<protein>
    <recommendedName>
        <fullName evidence="1">ATPase domain-containing protein</fullName>
    </recommendedName>
</protein>
<gene>
    <name evidence="2" type="ORF">Metlim_0647</name>
</gene>
<dbReference type="PANTHER" id="PTHR34301">
    <property type="entry name" value="DNA-BINDING PROTEIN-RELATED"/>
    <property type="match status" value="1"/>
</dbReference>
<dbReference type="RefSeq" id="WP_004076471.1">
    <property type="nucleotide sequence ID" value="NZ_CM001436.1"/>
</dbReference>
<organism evidence="2 3">
    <name type="scientific">Methanoplanus limicola DSM 2279</name>
    <dbReference type="NCBI Taxonomy" id="937775"/>
    <lineage>
        <taxon>Archaea</taxon>
        <taxon>Methanobacteriati</taxon>
        <taxon>Methanobacteriota</taxon>
        <taxon>Stenosarchaea group</taxon>
        <taxon>Methanomicrobia</taxon>
        <taxon>Methanomicrobiales</taxon>
        <taxon>Methanomicrobiaceae</taxon>
        <taxon>Methanoplanus</taxon>
    </lineage>
</organism>
<dbReference type="Gene3D" id="3.40.50.300">
    <property type="entry name" value="P-loop containing nucleotide triphosphate hydrolases"/>
    <property type="match status" value="1"/>
</dbReference>
<proteinExistence type="predicted"/>
<dbReference type="InterPro" id="IPR036388">
    <property type="entry name" value="WH-like_DNA-bd_sf"/>
</dbReference>
<dbReference type="Proteomes" id="UP000005741">
    <property type="component" value="Chromosome"/>
</dbReference>
<dbReference type="HOGENOM" id="CLU_766780_0_0_2"/>
<name>H1Z3H5_9EURY</name>
<keyword evidence="3" id="KW-1185">Reference proteome</keyword>
<dbReference type="AlphaFoldDB" id="H1Z3H5"/>
<accession>H1Z3H5</accession>
<dbReference type="EMBL" id="CM001436">
    <property type="protein sequence ID" value="EHQ34770.1"/>
    <property type="molecule type" value="Genomic_DNA"/>
</dbReference>
<evidence type="ECO:0000313" key="3">
    <source>
        <dbReference type="Proteomes" id="UP000005741"/>
    </source>
</evidence>
<dbReference type="SUPFAM" id="SSF52540">
    <property type="entry name" value="P-loop containing nucleoside triphosphate hydrolases"/>
    <property type="match status" value="1"/>
</dbReference>
<feature type="domain" description="ATPase" evidence="1">
    <location>
        <begin position="13"/>
        <end position="276"/>
    </location>
</feature>
<dbReference type="InParanoid" id="H1Z3H5"/>
<evidence type="ECO:0000259" key="1">
    <source>
        <dbReference type="Pfam" id="PF01637"/>
    </source>
</evidence>
<dbReference type="InterPro" id="IPR011579">
    <property type="entry name" value="ATPase_dom"/>
</dbReference>
<reference evidence="2 3" key="1">
    <citation type="submission" date="2011-10" db="EMBL/GenBank/DDBJ databases">
        <title>The Improved High-Quality Draft genome of Methanoplanus limicola DSM 2279.</title>
        <authorList>
            <consortium name="US DOE Joint Genome Institute (JGI-PGF)"/>
            <person name="Lucas S."/>
            <person name="Copeland A."/>
            <person name="Lapidus A."/>
            <person name="Glavina del Rio T."/>
            <person name="Dalin E."/>
            <person name="Tice H."/>
            <person name="Bruce D."/>
            <person name="Goodwin L."/>
            <person name="Pitluck S."/>
            <person name="Peters L."/>
            <person name="Mikhailova N."/>
            <person name="Lu M."/>
            <person name="Kyrpides N."/>
            <person name="Mavromatis K."/>
            <person name="Ivanova N."/>
            <person name="Markowitz V."/>
            <person name="Cheng J.-F."/>
            <person name="Hugenholtz P."/>
            <person name="Woyke T."/>
            <person name="Wu D."/>
            <person name="Wirth R."/>
            <person name="Brambilla E.-M."/>
            <person name="Klenk H.-P."/>
            <person name="Eisen J.A."/>
        </authorList>
    </citation>
    <scope>NUCLEOTIDE SEQUENCE [LARGE SCALE GENOMIC DNA]</scope>
    <source>
        <strain evidence="2 3">DSM 2279</strain>
    </source>
</reference>